<dbReference type="GO" id="GO:0016020">
    <property type="term" value="C:membrane"/>
    <property type="evidence" value="ECO:0007669"/>
    <property type="project" value="UniProtKB-SubCell"/>
</dbReference>
<dbReference type="InterPro" id="IPR006153">
    <property type="entry name" value="Cation/H_exchanger_TM"/>
</dbReference>
<dbReference type="EMBL" id="FMBM01000002">
    <property type="protein sequence ID" value="SCC81608.1"/>
    <property type="molecule type" value="Genomic_DNA"/>
</dbReference>
<evidence type="ECO:0000256" key="5">
    <source>
        <dbReference type="ARBA" id="ARBA00022989"/>
    </source>
</evidence>
<keyword evidence="8 10" id="KW-0472">Membrane</keyword>
<dbReference type="Pfam" id="PF00999">
    <property type="entry name" value="Na_H_Exchanger"/>
    <property type="match status" value="1"/>
</dbReference>
<dbReference type="STRING" id="1653334.GA0071312_2560"/>
<keyword evidence="15" id="KW-1185">Reference proteome</keyword>
<evidence type="ECO:0000256" key="10">
    <source>
        <dbReference type="SAM" id="Phobius"/>
    </source>
</evidence>
<feature type="transmembrane region" description="Helical" evidence="10">
    <location>
        <begin position="34"/>
        <end position="51"/>
    </location>
</feature>
<feature type="transmembrane region" description="Helical" evidence="10">
    <location>
        <begin position="197"/>
        <end position="223"/>
    </location>
</feature>
<evidence type="ECO:0000256" key="7">
    <source>
        <dbReference type="ARBA" id="ARBA00023065"/>
    </source>
</evidence>
<proteinExistence type="predicted"/>
<dbReference type="GO" id="GO:0006814">
    <property type="term" value="P:sodium ion transport"/>
    <property type="evidence" value="ECO:0007669"/>
    <property type="project" value="UniProtKB-KW"/>
</dbReference>
<dbReference type="AlphaFoldDB" id="A0A0P7X376"/>
<evidence type="ECO:0000313" key="15">
    <source>
        <dbReference type="Proteomes" id="UP000182800"/>
    </source>
</evidence>
<keyword evidence="9" id="KW-0739">Sodium transport</keyword>
<keyword evidence="6" id="KW-0915">Sodium</keyword>
<feature type="domain" description="Cation/H+ exchanger transmembrane" evidence="11">
    <location>
        <begin position="19"/>
        <end position="405"/>
    </location>
</feature>
<dbReference type="GO" id="GO:0015297">
    <property type="term" value="F:antiporter activity"/>
    <property type="evidence" value="ECO:0007669"/>
    <property type="project" value="UniProtKB-KW"/>
</dbReference>
<keyword evidence="3" id="KW-0050">Antiport</keyword>
<evidence type="ECO:0000256" key="8">
    <source>
        <dbReference type="ARBA" id="ARBA00023136"/>
    </source>
</evidence>
<feature type="transmembrane region" description="Helical" evidence="10">
    <location>
        <begin position="288"/>
        <end position="308"/>
    </location>
</feature>
<sequence length="413" mass="43931">MTESIQSVSFLIFLIGALVATALVAKALLDRTRVPALIGFMALGFALRLADDRWSILSERADFTFEVLAELGIIVLLFRVGLESDLQGLRRQLRSASVIWIGNVALSAGLGYLVMIYLLGFAQIPSLIAAVALTATSIGVSLAMWRQHEALGTRKGQILTDVAEMDDLSGVALMVLLFAILPVLRETEGAVSANGEIFRALLGTGGAFFLNFVLFAGLCIAFARYGEERLTTAFKRFASQPELMVFVAGIAILIAGVAAWLEFSAALGALFAGLAFSRDPEAVNIDAGFSGVYHLLAPFFFIGIGLAVEVDAIGAALWIGLVLTLVAIAGKVLGAAIPSLLTTGSVGSTLIGVSLVPRAEITMIIMERGRQLGDWAVPAELFAAFVLVSVLTCLVAPIVLELLFRRWPEDVRS</sequence>
<gene>
    <name evidence="13" type="ORF">GA0071312_2560</name>
    <name evidence="12" type="ORF">HLUCCO17_16120</name>
</gene>
<dbReference type="InterPro" id="IPR038770">
    <property type="entry name" value="Na+/solute_symporter_sf"/>
</dbReference>
<dbReference type="EMBL" id="LJSX01000034">
    <property type="protein sequence ID" value="KPQ09136.1"/>
    <property type="molecule type" value="Genomic_DNA"/>
</dbReference>
<feature type="transmembrane region" description="Helical" evidence="10">
    <location>
        <begin position="124"/>
        <end position="145"/>
    </location>
</feature>
<dbReference type="GO" id="GO:1902600">
    <property type="term" value="P:proton transmembrane transport"/>
    <property type="evidence" value="ECO:0007669"/>
    <property type="project" value="InterPro"/>
</dbReference>
<dbReference type="PANTHER" id="PTHR43562:SF3">
    <property type="entry name" value="SODIUM ION_PROTON EXCHANGER (EUROFUNG)"/>
    <property type="match status" value="1"/>
</dbReference>
<evidence type="ECO:0000256" key="3">
    <source>
        <dbReference type="ARBA" id="ARBA00022449"/>
    </source>
</evidence>
<evidence type="ECO:0000313" key="12">
    <source>
        <dbReference type="EMBL" id="KPQ09136.1"/>
    </source>
</evidence>
<evidence type="ECO:0000256" key="2">
    <source>
        <dbReference type="ARBA" id="ARBA00022448"/>
    </source>
</evidence>
<feature type="transmembrane region" description="Helical" evidence="10">
    <location>
        <begin position="315"/>
        <end position="337"/>
    </location>
</feature>
<evidence type="ECO:0000256" key="9">
    <source>
        <dbReference type="ARBA" id="ARBA00023201"/>
    </source>
</evidence>
<keyword evidence="5 10" id="KW-1133">Transmembrane helix</keyword>
<dbReference type="RefSeq" id="WP_074445274.1">
    <property type="nucleotide sequence ID" value="NZ_FMBM01000002.1"/>
</dbReference>
<keyword evidence="7" id="KW-0406">Ion transport</keyword>
<dbReference type="PATRIC" id="fig|1653334.4.peg.1106"/>
<accession>A0A0P7X376</accession>
<evidence type="ECO:0000313" key="13">
    <source>
        <dbReference type="EMBL" id="SCC81608.1"/>
    </source>
</evidence>
<keyword evidence="4 10" id="KW-0812">Transmembrane</keyword>
<evidence type="ECO:0000256" key="6">
    <source>
        <dbReference type="ARBA" id="ARBA00023053"/>
    </source>
</evidence>
<dbReference type="OrthoDB" id="9781411at2"/>
<feature type="transmembrane region" description="Helical" evidence="10">
    <location>
        <begin position="243"/>
        <end position="276"/>
    </location>
</feature>
<feature type="transmembrane region" description="Helical" evidence="10">
    <location>
        <begin position="166"/>
        <end position="185"/>
    </location>
</feature>
<reference evidence="13 15" key="2">
    <citation type="submission" date="2016-08" db="EMBL/GenBank/DDBJ databases">
        <authorList>
            <person name="Varghese N."/>
            <person name="Submissions Spin"/>
        </authorList>
    </citation>
    <scope>NUCLEOTIDE SEQUENCE [LARGE SCALE GENOMIC DNA]</scope>
    <source>
        <strain evidence="13 15">HL-109</strain>
    </source>
</reference>
<protein>
    <submittedName>
        <fullName evidence="13">Kef-type K+ transport system, membrane component KefB</fullName>
    </submittedName>
    <submittedName>
        <fullName evidence="12">Sodium/proton antiporter NapA, CPA2 family</fullName>
    </submittedName>
</protein>
<dbReference type="PANTHER" id="PTHR43562">
    <property type="entry name" value="NAPA-TYPE SODIUM/HYDROGEN ANTIPORTER"/>
    <property type="match status" value="1"/>
</dbReference>
<dbReference type="Proteomes" id="UP000182800">
    <property type="component" value="Unassembled WGS sequence"/>
</dbReference>
<evidence type="ECO:0000256" key="4">
    <source>
        <dbReference type="ARBA" id="ARBA00022692"/>
    </source>
</evidence>
<dbReference type="Proteomes" id="UP000050497">
    <property type="component" value="Unassembled WGS sequence"/>
</dbReference>
<evidence type="ECO:0000259" key="11">
    <source>
        <dbReference type="Pfam" id="PF00999"/>
    </source>
</evidence>
<dbReference type="Gene3D" id="1.20.1530.20">
    <property type="match status" value="1"/>
</dbReference>
<evidence type="ECO:0000313" key="14">
    <source>
        <dbReference type="Proteomes" id="UP000050497"/>
    </source>
</evidence>
<feature type="transmembrane region" description="Helical" evidence="10">
    <location>
        <begin position="98"/>
        <end position="118"/>
    </location>
</feature>
<organism evidence="12 14">
    <name type="scientific">Saliniramus fredricksonii</name>
    <dbReference type="NCBI Taxonomy" id="1653334"/>
    <lineage>
        <taxon>Bacteria</taxon>
        <taxon>Pseudomonadati</taxon>
        <taxon>Pseudomonadota</taxon>
        <taxon>Alphaproteobacteria</taxon>
        <taxon>Hyphomicrobiales</taxon>
        <taxon>Salinarimonadaceae</taxon>
        <taxon>Saliniramus</taxon>
    </lineage>
</organism>
<name>A0A0P7X376_9HYPH</name>
<reference evidence="12 14" key="1">
    <citation type="submission" date="2015-09" db="EMBL/GenBank/DDBJ databases">
        <title>Identification and resolution of microdiversity through metagenomic sequencing of parallel consortia.</title>
        <authorList>
            <person name="Nelson W.C."/>
            <person name="Romine M.F."/>
            <person name="Lindemann S.R."/>
        </authorList>
    </citation>
    <scope>NUCLEOTIDE SEQUENCE [LARGE SCALE GENOMIC DNA]</scope>
    <source>
        <strain evidence="12">HL-109</strain>
    </source>
</reference>
<feature type="transmembrane region" description="Helical" evidence="10">
    <location>
        <begin position="6"/>
        <end position="25"/>
    </location>
</feature>
<keyword evidence="2" id="KW-0813">Transport</keyword>
<evidence type="ECO:0000256" key="1">
    <source>
        <dbReference type="ARBA" id="ARBA00004141"/>
    </source>
</evidence>
<comment type="subcellular location">
    <subcellularLocation>
        <location evidence="1">Membrane</location>
        <topology evidence="1">Multi-pass membrane protein</topology>
    </subcellularLocation>
</comment>
<feature type="transmembrane region" description="Helical" evidence="10">
    <location>
        <begin position="381"/>
        <end position="404"/>
    </location>
</feature>
<comment type="caution">
    <text evidence="12">The sequence shown here is derived from an EMBL/GenBank/DDBJ whole genome shotgun (WGS) entry which is preliminary data.</text>
</comment>